<evidence type="ECO:0000256" key="4">
    <source>
        <dbReference type="ARBA" id="ARBA00023157"/>
    </source>
</evidence>
<dbReference type="SUPFAM" id="SSF53300">
    <property type="entry name" value="vWA-like"/>
    <property type="match status" value="13"/>
</dbReference>
<feature type="domain" description="VWFA" evidence="7">
    <location>
        <begin position="3281"/>
        <end position="3457"/>
    </location>
</feature>
<feature type="disulfide bond" evidence="5">
    <location>
        <begin position="1034"/>
        <end position="1041"/>
    </location>
</feature>
<dbReference type="SMART" id="SM00211">
    <property type="entry name" value="TY"/>
    <property type="match status" value="28"/>
</dbReference>
<feature type="domain" description="VWFA" evidence="7">
    <location>
        <begin position="1429"/>
        <end position="1610"/>
    </location>
</feature>
<feature type="disulfide bond" evidence="5">
    <location>
        <begin position="88"/>
        <end position="95"/>
    </location>
</feature>
<feature type="disulfide bond" evidence="5">
    <location>
        <begin position="322"/>
        <end position="342"/>
    </location>
</feature>
<dbReference type="Gene3D" id="3.30.60.30">
    <property type="match status" value="3"/>
</dbReference>
<dbReference type="Gene3D" id="4.10.75.10">
    <property type="entry name" value="Elafin-like"/>
    <property type="match status" value="1"/>
</dbReference>
<feature type="region of interest" description="Disordered" evidence="6">
    <location>
        <begin position="2825"/>
        <end position="2849"/>
    </location>
</feature>
<feature type="domain" description="Thyroglobulin type-1" evidence="8">
    <location>
        <begin position="2491"/>
        <end position="2551"/>
    </location>
</feature>
<feature type="domain" description="Thyroglobulin type-1" evidence="8">
    <location>
        <begin position="2558"/>
        <end position="2620"/>
    </location>
</feature>
<dbReference type="PROSITE" id="PS51390">
    <property type="entry name" value="WAP"/>
    <property type="match status" value="1"/>
</dbReference>
<dbReference type="InterPro" id="IPR008197">
    <property type="entry name" value="WAP_dom"/>
</dbReference>
<feature type="domain" description="Thyroglobulin type-1" evidence="8">
    <location>
        <begin position="198"/>
        <end position="265"/>
    </location>
</feature>
<feature type="disulfide bond" evidence="5">
    <location>
        <begin position="892"/>
        <end position="899"/>
    </location>
</feature>
<feature type="domain" description="Thyroglobulin type-1" evidence="8">
    <location>
        <begin position="123"/>
        <end position="191"/>
    </location>
</feature>
<dbReference type="InterPro" id="IPR036645">
    <property type="entry name" value="Elafin-like_sf"/>
</dbReference>
<dbReference type="PANTHER" id="PTHR12352:SF3">
    <property type="entry name" value="NIDOGEN-2"/>
    <property type="match status" value="1"/>
</dbReference>
<sequence length="4831" mass="531741">MFIPDCEQDGSFRSIQCSGSTGYCWCVTKDGFMIWTTSTRGRPSCDKKGPTKCVKEQQLVEALKSQNGNGKDFTLLCNPAGGYERMQCDASIGECWCVDKMGNEEPGTRVRGNKQYCDAPANLSPCLRELRRALGYTKAMIKERFKPRCKTDGSYEKMQCLKTGASKETCWCVDNDGKEIIGSRVLGKAYCDPDTVIPTMCQKQRRLALGWDNKPKDGVFVPDCGSEGAYKPVQCLRSEGPCWCVNENGIEIPGTRAEKGKPADCSELDYGGAKKPTRCLLDRARSLTLDVTPSNGNYIPKCKDDGSYDPVQCHVALNQCWCVDRFGNELHGTRQTSGTPDCSDVDSKLTLCQRKRMDILHSVSSFGHYVPTCSKDNSYENVQCHPSTGYCWCVDQNGNEWRGTRGKGRPLCDHTAGLTPCFKERYDAFGLDRIPPPDRFIPKCTQLGEYKRLQCSGSTGYCWCVERNGKEIRGTRKRGSPPHCLKDGQLPRCLRERQFALGWHDVVVPGLFIPECTTGGKYEQIQCNPSSGYCWCSDSEGHAYTDTKVRGKPDCSNLPGDVGNCIKDQVQASVWSADFAIVFSPECNKDGSFRRVQCQKSTGYCWCVDRRGNELWGTRIKGQPDCSNISGKKTTCEMESSEGSQVQQTRFQITRFIPLCDRYGGYRNVQCGPLGECWCVDRYGNELPRTKTKGVPHCGADVGLKRCQKERLAALALRGTAPPGAFVPQCKNDGEFKPVQCAPTGDECWCVDHNGRPIPRTTSTGQLSCADAAGLTECQLDRLHAAGRPGEFQPECTSDGQYKPVQCENGICWCVDRFGNEIYGTKTYGAPQSRCPNKSSPGVKTNCQKERQVRQLQPVVSMKMPLQFLRPSGPWWSMVRCDGNGGYRSVQCHRGTPVCWCVDKYGREIPRTRLSGKPTCGPTAGLTMCQKERQAALGWRGIPAVGKFVPSCRPDGEYQVVQCSPSSGFCWCVDKNGIEKQGTRTRGAPSCGLMAHLTRCQKERRTALGPLESAPPGRFAPECDSKGQYISVQCYTATGYCWCVDSLGREVPGTRKKGRVSCPDKVERNNCNYERERLVKSGIPDVPLPDCDRQGSYKKVQCTYLWQSNECWCADSKGNAYWNTSVMNEIPDCSEGVLSKLRTECQKKRDDALNFRTVNININRDVPQCKPDGSYDDIQCSATTGRCWCVYYNNLPVLGTETDAKPYCPQTAGLTPCLAERINAEGYTGSTLPGRYSPDCDRDGNYKPLQCHIASAVCWCVDNQGQEIPGTRGKRRKQCPIPGVQQTKCQDQRERALQNGALGSFIPKCTEDGSFEKIQCHGSFCYCVDKDGNEISGTKTSLPGTPNCLVPKPTDEDPTKSLCKEKYRQAMENYNIGTFVPQCKSDGRYEEVQCGAGWDYCWCVNSIGTEISGTRRKGWPQCAPSTGVDVAFVIDYASTSDTIAKLSTFVSSVIDGLDISPTGANVALITYGTNATVVFPFNALQGQQVNRDEVKILMDTATPMPGRPRIDRALQLADKQLFTTEAGSRPGVPKFLILVSLNTKTKDPDQTPLIKASQGVRSRGIRVFAVGIEPNVDQRDLEDTTFKPSDVYIIPSDKLPSTGKRVANTINGFVDDPGRQTDLTAAADIGILLASSPQTTPTKWSSILDDVNSVVDAFAVSTRSTHFSVATTGKVPKVALRFNTLEGSDYNLKEVKRRISQIPYEEVDDTRLDLGLQEAADVMFTERSGMRVEASKFLVVVADGDQSKDPQAIPLASVAQKVKDKDVEVFAFSTKPRRDTNEDDLNVIASGNDNVYFVAPNDPAPAITTKITQKVKNLVRERNYPVDIAFLIGSSSTTTQAQWRSTLDFVKSIADRFPVSEWGAHMALISFDTSPRVEFAFNELNGPQMNNYEVRRLIDRAEYKNGPTRIDRALRLANTYLFTPAGGSRRNAVKILFMITDSGQAPDQRPSINLNQASLPLKNKGVWIYALGIGDRVPEKDLNDVVSRPQNVFRPVTSTNDLPQRRGTVVDTWRTYLRDRWVGIDIGFVVEASDNVTPQMWRYFKDLVKRTVDRYHVAPRAANIGMITFGNTAYEWFNFNTLPDEILNNYEVKRLVDRATIRGGTPRIDLGLQMAEISLFTEAKGMRRWVPKFLFVITASIQSRYPDRYTPLATASQGLKDRGVQVYVLGVGPNVDDQEQTDIASRPQNVYTSPLDRLPSFGPKLWKNWREYIRNRGLYPAADVAFLLGSSPRTTPQTWNAFQTFAKTVVDVLGASPDGIHYSAIAFNSEPRVTFRFNTIQRPQYTRDNVKRLIDDMRYTRGKTRIDKAMALANTVVFTSQSGMRRDVPRLIIVSVDGPQDKDMISYTPLFRASQPLRDRDIVIYAVGVRPYSPEKELEDLTSDRSRVFFYSIDELPRRTPQVLNRFYDYWRNRLRPRDPTNTKCRQQYRTALKNYVVGRYVPRCRPDGSFEPLQCQSSVCFCVDRYGKEIPGSRKSAYSPPNCVKYVNPPTECQKKYKEAVAQRLYAKGGYVPRCLPDGTYEEVQCGGGYCWCLSKSGSAISITRGWPSCATGGKPQTPCQRQYQKAHKFPYSGTYVPHCTPAGKYFPVQCEGSVCFCVDEQGTELKKTAKMLPSYPSCDATSDLPLAPCERERKSATEKHVVGRWVPQCQEDGSYYPVQCATGWDCWCVDDNGREIQGSRRRGWPDCDQPVKRQPECRRHFKAALLRLLPGRFVPRCKADGSYDPTQCAGSVCLCVDSRGIAIPGTSKARFQQQNCESQGWRLTTCQRHFQQASRSSSFFIPKCRHDGRYKDVQCYGSTCFCVGRNGLDLGLKRTLLPQLPTCPLTPDSDPPSRPLTPCERQRNAAQRSPDTFAPFCTSDGSFDSVQCRGLMCYCVDSSGKTIEGTDIPRPYRPDCYGPKPSKCQEAYLSALRSYLPGRFLPRCTSDGKFEPVQLFGPDAYCVDAEGNEIPGTRVIRPFKPNCFADKPGRCPAPWLGLDGKCDKMGDLCQRDNGCPDDQKCCFNGCQNECVPKDPNEKYGGICPIPMDVTFIIDSSGSLGRRNWLLVLSFVQSIVRLFGVSPSGTHVALIPFSTDAKAVLKFNTLSGSLLNVAEVNRQVAGLRWQRGFTRIDKAMELADKEVLTYAAGMRNVPRGAAVFALGIGLSVDSSELEQIASSPENVITIDSFEDLTDKIKDFRDGFCKAPPPATTTAPPITTPPDPCTTVGCKAPYNIGCKNVNNTAECICPSCPDTLSPVCTSDDVQDRSECFMKRQSCQSGDMVTLAKNGPCDKECRPIVDVGFVIDSSGSIGRRNWARMKRFLKAIVSKLDVSPSYTHISAVAYSNNPVVVYRFNNRQATDSINNAFDGMRWQRGFTYTDKALLLADSDLYKPSNGMRPNVAKVLIVITDGAQTTTKAYTPLPKASAGVKSKGVAVYAIGVGKGVNEAELREIASSQENVFVSASFKELHNLAVEIRKRLCDVLPPLTTPTPLPTPAPCKATADVAFIVDSSGSIGRRRWPLMLNFLKNIISAFNVGPDGTHVAVIAYSNDAKLEIAFDSVSGSQITAEEYGKRIDKIAFQRGFTYIDKGLKMADEQVFVTSAGMRPNVPQVAIVITDGQQTTTQAYTPLDQASKGIKDKGVEVFALGIGSGVDTSQLRQIASSNDNVFTAPGFEELESVVKPIVEKTCPTKPPDPCKTINCSAPYSLGCRVVNDTAECICPDCPDTVSPVCTSDDVQDRSECLMKRQSCITGDLVTVAKSGPCDKECRPIADIGFVIDSSGSIGRSNWGRMKRFLKALVSKLDVSPSYTHISAVAYSNNPEVVYRFNNRQATDDVNNAFDGMRWQRGFTYTDKALLLADSDLYRPSNGMRPNVAKVLIVITDGAQTTTKSYTPLPKASAGVKSKGVAVYAIGVGKGVNEAELREIASSQDNVFASASFKELHNLAVEIRKRLCDVLPPLTTPTPLPTPAPCKATADVAFIVDSSGSIGRRRWPLMLNFLKNIISAFNVGPDGTHVAVIAYSNDAKLEIAFDSVSGSQITAEEYGKRIDKIAFQRGFTYIDKGLKMADEQVFVTSAGMRPNVPQVAIVITDGQQTTTKAYTPLDQASKGIKDKGVEVFALGIGSGVDTSQLRQIASSNDNVFTAPGFDELESVVKPIVEKTCPIRPPLTTPTPLPTPAPCKATADVAFIVDSSGSIGRRRWPLMLNFLKNIISAFNVGPDGTHVAVIAYSNDAKLEIAFDSVSVAQITAEEYGKRIDKIAFQRGFTYIDKGLKMADEQVFVTSAGMRPNVPQVAIVITDGQQTTTKAYTPLDQASKGIKDKRVEVFALGIGSGVDTSQLRQIASSNDNVFTAPGFDELESVVKPIVEKTCPTKPPDPCKTINCSAPYSLGCRVVNDTAECICPDCPDTVSPVCTSDDVQDRSECLMNRQSCVTGDLVTVAKSGPCDKECRPIADIGFVIDSSGSIGRSNWGRMKRFLKALVSKLDVSPSYTHISAVAYSNNPEVVYRFNNRQETDDVNNAFDGMRWQRGFTYTDKALLLADSDLYRPSNGMRPNVAKVLIVITDGAQTTTKAYTPLPKASAGVKSKGVAVYAIGVGKGVNEAELRKIASSQENVFVSASFKELHNLAVEIRKRLCDLPPPTTTPTPLPTPAPCKATADVAFIVDSSGSIGRRRWPLMLEFLKNIISAFNVGPDGTHVAVIAYSNDAKLEIAFDTLSGAQITAEEYGKRIDKIAFQRGFTYIDKGLKMADEQVFVTSAGMRPGVPKIAIVITDGQQTTTNQFTPLDIASQGIKDKGVKVFALGIGSGVKVEELQKIASSSDDVFTAPGFDELVSVVKPIVEKACPSKTPLP</sequence>
<feature type="domain" description="Thyroglobulin type-1" evidence="8">
    <location>
        <begin position="2903"/>
        <end position="2965"/>
    </location>
</feature>
<dbReference type="PROSITE" id="PS50234">
    <property type="entry name" value="VWFA"/>
    <property type="match status" value="13"/>
</dbReference>
<feature type="domain" description="Thyroglobulin type-1" evidence="8">
    <location>
        <begin position="1"/>
        <end position="45"/>
    </location>
</feature>
<evidence type="ECO:0000259" key="9">
    <source>
        <dbReference type="PROSITE" id="PS51390"/>
    </source>
</evidence>
<feature type="domain" description="WAP" evidence="9">
    <location>
        <begin position="2966"/>
        <end position="3016"/>
    </location>
</feature>
<feature type="domain" description="VWFA" evidence="7">
    <location>
        <begin position="1827"/>
        <end position="2021"/>
    </location>
</feature>
<gene>
    <name evidence="11" type="ORF">PMEA_00007565</name>
</gene>
<dbReference type="SUPFAM" id="SSF57610">
    <property type="entry name" value="Thyroglobulin type-1 domain"/>
    <property type="match status" value="28"/>
</dbReference>
<feature type="domain" description="VWFA" evidence="7">
    <location>
        <begin position="3485"/>
        <end position="3665"/>
    </location>
</feature>
<evidence type="ECO:0000256" key="3">
    <source>
        <dbReference type="ARBA" id="ARBA00022737"/>
    </source>
</evidence>
<dbReference type="SMART" id="SM00280">
    <property type="entry name" value="KAZAL"/>
    <property type="match status" value="3"/>
</dbReference>
<feature type="disulfide bond" evidence="5">
    <location>
        <begin position="963"/>
        <end position="970"/>
    </location>
</feature>
<reference evidence="11 12" key="1">
    <citation type="submission" date="2022-05" db="EMBL/GenBank/DDBJ databases">
        <authorList>
            <consortium name="Genoscope - CEA"/>
            <person name="William W."/>
        </authorList>
    </citation>
    <scope>NUCLEOTIDE SEQUENCE [LARGE SCALE GENOMIC DNA]</scope>
</reference>
<keyword evidence="12" id="KW-1185">Reference proteome</keyword>
<organism evidence="11 12">
    <name type="scientific">Pocillopora meandrina</name>
    <dbReference type="NCBI Taxonomy" id="46732"/>
    <lineage>
        <taxon>Eukaryota</taxon>
        <taxon>Metazoa</taxon>
        <taxon>Cnidaria</taxon>
        <taxon>Anthozoa</taxon>
        <taxon>Hexacorallia</taxon>
        <taxon>Scleractinia</taxon>
        <taxon>Astrocoeniina</taxon>
        <taxon>Pocilloporidae</taxon>
        <taxon>Pocillopora</taxon>
    </lineage>
</organism>
<dbReference type="PRINTS" id="PR00453">
    <property type="entry name" value="VWFADOMAIN"/>
</dbReference>
<dbReference type="Gene3D" id="4.10.800.10">
    <property type="entry name" value="Thyroglobulin type-1"/>
    <property type="match status" value="28"/>
</dbReference>
<feature type="disulfide bond" evidence="5">
    <location>
        <begin position="235"/>
        <end position="242"/>
    </location>
</feature>
<feature type="disulfide bond" evidence="5">
    <location>
        <begin position="464"/>
        <end position="484"/>
    </location>
</feature>
<feature type="domain" description="Thyroglobulin type-1" evidence="8">
    <location>
        <begin position="1214"/>
        <end position="1289"/>
    </location>
</feature>
<dbReference type="InterPro" id="IPR002350">
    <property type="entry name" value="Kazal_dom"/>
</dbReference>
<feature type="domain" description="Thyroglobulin type-1" evidence="8">
    <location>
        <begin position="562"/>
        <end position="626"/>
    </location>
</feature>
<feature type="domain" description="VWFA" evidence="7">
    <location>
        <begin position="2025"/>
        <end position="2205"/>
    </location>
</feature>
<evidence type="ECO:0000256" key="5">
    <source>
        <dbReference type="PROSITE-ProRule" id="PRU00500"/>
    </source>
</evidence>
<dbReference type="SUPFAM" id="SSF57256">
    <property type="entry name" value="Elafin-like"/>
    <property type="match status" value="1"/>
</dbReference>
<keyword evidence="3" id="KW-0677">Repeat</keyword>
<dbReference type="InterPro" id="IPR036465">
    <property type="entry name" value="vWFA_dom_sf"/>
</dbReference>
<feature type="domain" description="VWFA" evidence="7">
    <location>
        <begin position="4435"/>
        <end position="4611"/>
    </location>
</feature>
<dbReference type="GO" id="GO:0005615">
    <property type="term" value="C:extracellular space"/>
    <property type="evidence" value="ECO:0007669"/>
    <property type="project" value="TreeGrafter"/>
</dbReference>
<feature type="disulfide bond" evidence="5">
    <location>
        <begin position="17"/>
        <end position="24"/>
    </location>
</feature>
<feature type="disulfide bond" evidence="5">
    <location>
        <begin position="97"/>
        <end position="117"/>
    </location>
</feature>
<feature type="disulfide bond" evidence="5">
    <location>
        <begin position="1180"/>
        <end position="1187"/>
    </location>
</feature>
<feature type="domain" description="VWFA" evidence="7">
    <location>
        <begin position="3754"/>
        <end position="3930"/>
    </location>
</feature>
<feature type="domain" description="Thyroglobulin type-1" evidence="8">
    <location>
        <begin position="2765"/>
        <end position="2825"/>
    </location>
</feature>
<dbReference type="SUPFAM" id="SSF100895">
    <property type="entry name" value="Kazal-type serine protease inhibitors"/>
    <property type="match status" value="2"/>
</dbReference>
<dbReference type="Pfam" id="PF07648">
    <property type="entry name" value="Kazal_2"/>
    <property type="match status" value="3"/>
</dbReference>
<dbReference type="Pfam" id="PF00092">
    <property type="entry name" value="VWA"/>
    <property type="match status" value="13"/>
</dbReference>
<feature type="domain" description="Kazal-like" evidence="10">
    <location>
        <begin position="4382"/>
        <end position="4428"/>
    </location>
</feature>
<evidence type="ECO:0000256" key="1">
    <source>
        <dbReference type="ARBA" id="ARBA00004613"/>
    </source>
</evidence>
<feature type="disulfide bond" evidence="5">
    <location>
        <begin position="455"/>
        <end position="462"/>
    </location>
</feature>
<feature type="domain" description="Thyroglobulin type-1" evidence="8">
    <location>
        <begin position="2704"/>
        <end position="2758"/>
    </location>
</feature>
<feature type="domain" description="VWFA" evidence="7">
    <location>
        <begin position="3958"/>
        <end position="4138"/>
    </location>
</feature>
<feature type="domain" description="VWFA" evidence="7">
    <location>
        <begin position="3030"/>
        <end position="3144"/>
    </location>
</feature>
<feature type="domain" description="Thyroglobulin type-1" evidence="8">
    <location>
        <begin position="844"/>
        <end position="920"/>
    </location>
</feature>
<feature type="domain" description="VWFA" evidence="7">
    <location>
        <begin position="1628"/>
        <end position="1815"/>
    </location>
</feature>
<dbReference type="GO" id="GO:0005604">
    <property type="term" value="C:basement membrane"/>
    <property type="evidence" value="ECO:0007669"/>
    <property type="project" value="TreeGrafter"/>
</dbReference>
<feature type="disulfide bond" evidence="5">
    <location>
        <begin position="1113"/>
        <end position="1133"/>
    </location>
</feature>
<dbReference type="EMBL" id="CALNXJ010000016">
    <property type="protein sequence ID" value="CAH3117585.1"/>
    <property type="molecule type" value="Genomic_DNA"/>
</dbReference>
<dbReference type="InterPro" id="IPR036857">
    <property type="entry name" value="Thyroglobulin_1_sf"/>
</dbReference>
<dbReference type="InterPro" id="IPR051950">
    <property type="entry name" value="Dev_reg/Prot_inhib"/>
</dbReference>
<feature type="domain" description="VWFA" evidence="7">
    <location>
        <begin position="4166"/>
        <end position="4346"/>
    </location>
</feature>
<dbReference type="Pfam" id="PF00095">
    <property type="entry name" value="WAP"/>
    <property type="match status" value="1"/>
</dbReference>
<feature type="disulfide bond" evidence="5">
    <location>
        <begin position="1394"/>
        <end position="1401"/>
    </location>
</feature>
<dbReference type="SMART" id="SM00327">
    <property type="entry name" value="VWA"/>
    <property type="match status" value="13"/>
</dbReference>
<feature type="domain" description="Thyroglobulin type-1" evidence="8">
    <location>
        <begin position="1360"/>
        <end position="1422"/>
    </location>
</feature>
<evidence type="ECO:0000259" key="8">
    <source>
        <dbReference type="PROSITE" id="PS51162"/>
    </source>
</evidence>
<evidence type="ECO:0000259" key="7">
    <source>
        <dbReference type="PROSITE" id="PS50234"/>
    </source>
</evidence>
<feature type="domain" description="Thyroglobulin type-1" evidence="8">
    <location>
        <begin position="704"/>
        <end position="769"/>
    </location>
</feature>
<feature type="domain" description="Thyroglobulin type-1" evidence="8">
    <location>
        <begin position="1290"/>
        <end position="1348"/>
    </location>
</feature>
<comment type="caution">
    <text evidence="11">The sequence shown here is derived from an EMBL/GenBank/DDBJ whole genome shotgun (WGS) entry which is preliminary data.</text>
</comment>
<dbReference type="InterPro" id="IPR036058">
    <property type="entry name" value="Kazal_dom_sf"/>
</dbReference>
<proteinExistence type="predicted"/>
<feature type="domain" description="Thyroglobulin type-1" evidence="8">
    <location>
        <begin position="633"/>
        <end position="698"/>
    </location>
</feature>
<name>A0AAU9WKZ6_9CNID</name>
<feature type="disulfide bond" evidence="5">
    <location>
        <begin position="1251"/>
        <end position="1258"/>
    </location>
</feature>
<feature type="disulfide bond" evidence="5">
    <location>
        <begin position="313"/>
        <end position="320"/>
    </location>
</feature>
<evidence type="ECO:0000256" key="6">
    <source>
        <dbReference type="SAM" id="MobiDB-lite"/>
    </source>
</evidence>
<feature type="domain" description="Thyroglobulin type-1" evidence="8">
    <location>
        <begin position="2422"/>
        <end position="2484"/>
    </location>
</feature>
<dbReference type="PROSITE" id="PS51162">
    <property type="entry name" value="THYROGLOBULIN_1_2"/>
    <property type="match status" value="28"/>
</dbReference>
<keyword evidence="2" id="KW-0964">Secreted</keyword>
<feature type="domain" description="Thyroglobulin type-1" evidence="8">
    <location>
        <begin position="2628"/>
        <end position="2699"/>
    </location>
</feature>
<dbReference type="Gene3D" id="3.40.50.410">
    <property type="entry name" value="von Willebrand factor, type A domain"/>
    <property type="match status" value="13"/>
</dbReference>
<feature type="domain" description="Thyroglobulin type-1" evidence="8">
    <location>
        <begin position="926"/>
        <end position="991"/>
    </location>
</feature>
<evidence type="ECO:0000313" key="11">
    <source>
        <dbReference type="EMBL" id="CAH3117585.1"/>
    </source>
</evidence>
<comment type="caution">
    <text evidence="5">Lacks conserved residue(s) required for the propagation of feature annotation.</text>
</comment>
<feature type="domain" description="Kazal-like" evidence="10">
    <location>
        <begin position="3701"/>
        <end position="3747"/>
    </location>
</feature>
<feature type="disulfide bond" evidence="5">
    <location>
        <begin position="598"/>
        <end position="605"/>
    </location>
</feature>
<comment type="subcellular location">
    <subcellularLocation>
        <location evidence="1">Secreted</location>
    </subcellularLocation>
</comment>
<feature type="domain" description="Thyroglobulin type-1" evidence="8">
    <location>
        <begin position="349"/>
        <end position="412"/>
    </location>
</feature>
<dbReference type="CDD" id="cd00104">
    <property type="entry name" value="KAZAL_FS"/>
    <property type="match status" value="3"/>
</dbReference>
<feature type="domain" description="Thyroglobulin type-1" evidence="8">
    <location>
        <begin position="1142"/>
        <end position="1208"/>
    </location>
</feature>
<evidence type="ECO:0000259" key="10">
    <source>
        <dbReference type="PROSITE" id="PS51465"/>
    </source>
</evidence>
<dbReference type="InterPro" id="IPR002035">
    <property type="entry name" value="VWF_A"/>
</dbReference>
<keyword evidence="4 5" id="KW-1015">Disulfide bond</keyword>
<protein>
    <submittedName>
        <fullName evidence="11">Uncharacterized protein</fullName>
    </submittedName>
</protein>
<feature type="domain" description="Thyroglobulin type-1" evidence="8">
    <location>
        <begin position="1074"/>
        <end position="1133"/>
    </location>
</feature>
<dbReference type="InterPro" id="IPR000716">
    <property type="entry name" value="Thyroglobulin_1"/>
</dbReference>
<dbReference type="PROSITE" id="PS51465">
    <property type="entry name" value="KAZAL_2"/>
    <property type="match status" value="3"/>
</dbReference>
<feature type="domain" description="Thyroglobulin type-1" evidence="8">
    <location>
        <begin position="50"/>
        <end position="117"/>
    </location>
</feature>
<evidence type="ECO:0000313" key="12">
    <source>
        <dbReference type="Proteomes" id="UP001159428"/>
    </source>
</evidence>
<dbReference type="CDD" id="cd00191">
    <property type="entry name" value="TY"/>
    <property type="match status" value="27"/>
</dbReference>
<feature type="disulfide bond" evidence="5">
    <location>
        <begin position="527"/>
        <end position="534"/>
    </location>
</feature>
<dbReference type="GO" id="GO:0030414">
    <property type="term" value="F:peptidase inhibitor activity"/>
    <property type="evidence" value="ECO:0007669"/>
    <property type="project" value="InterPro"/>
</dbReference>
<dbReference type="Pfam" id="PF00086">
    <property type="entry name" value="Thyroglobulin_1"/>
    <property type="match status" value="28"/>
</dbReference>
<feature type="disulfide bond" evidence="5">
    <location>
        <begin position="384"/>
        <end position="391"/>
    </location>
</feature>
<dbReference type="SMART" id="SM00217">
    <property type="entry name" value="WAP"/>
    <property type="match status" value="1"/>
</dbReference>
<feature type="domain" description="Thyroglobulin type-1" evidence="8">
    <location>
        <begin position="490"/>
        <end position="555"/>
    </location>
</feature>
<feature type="domain" description="VWFA" evidence="7">
    <location>
        <begin position="2223"/>
        <end position="2407"/>
    </location>
</feature>
<dbReference type="CDD" id="cd01450">
    <property type="entry name" value="vWFA_subfamily_ECM"/>
    <property type="match status" value="10"/>
</dbReference>
<feature type="domain" description="Thyroglobulin type-1" evidence="8">
    <location>
        <begin position="997"/>
        <end position="1071"/>
    </location>
</feature>
<accession>A0AAU9WKZ6</accession>
<dbReference type="PANTHER" id="PTHR12352">
    <property type="entry name" value="SECRETED MODULAR CALCIUM-BINDING PROTEIN"/>
    <property type="match status" value="1"/>
</dbReference>
<evidence type="ECO:0000256" key="2">
    <source>
        <dbReference type="ARBA" id="ARBA00022525"/>
    </source>
</evidence>
<dbReference type="GO" id="GO:0007160">
    <property type="term" value="P:cell-matrix adhesion"/>
    <property type="evidence" value="ECO:0007669"/>
    <property type="project" value="TreeGrafter"/>
</dbReference>
<feature type="domain" description="VWFA" evidence="7">
    <location>
        <begin position="4639"/>
        <end position="4819"/>
    </location>
</feature>
<feature type="disulfide bond" evidence="5">
    <location>
        <begin position="741"/>
        <end position="748"/>
    </location>
</feature>
<dbReference type="Proteomes" id="UP001159428">
    <property type="component" value="Unassembled WGS sequence"/>
</dbReference>
<feature type="domain" description="Thyroglobulin type-1" evidence="8">
    <location>
        <begin position="775"/>
        <end position="835"/>
    </location>
</feature>
<dbReference type="CDD" id="cd00199">
    <property type="entry name" value="WAP"/>
    <property type="match status" value="1"/>
</dbReference>
<dbReference type="PROSITE" id="PS00484">
    <property type="entry name" value="THYROGLOBULIN_1_1"/>
    <property type="match status" value="16"/>
</dbReference>
<feature type="domain" description="Thyroglobulin type-1" evidence="8">
    <location>
        <begin position="2838"/>
        <end position="2898"/>
    </location>
</feature>
<feature type="domain" description="Kazal-like" evidence="10">
    <location>
        <begin position="3228"/>
        <end position="3274"/>
    </location>
</feature>
<feature type="domain" description="Thyroglobulin type-1" evidence="8">
    <location>
        <begin position="418"/>
        <end position="484"/>
    </location>
</feature>
<feature type="domain" description="Thyroglobulin type-1" evidence="8">
    <location>
        <begin position="276"/>
        <end position="342"/>
    </location>
</feature>